<protein>
    <submittedName>
        <fullName evidence="1">Uncharacterized protein</fullName>
    </submittedName>
</protein>
<organism evidence="1 2">
    <name type="scientific">Brassica rapa subsp. trilocularis</name>
    <dbReference type="NCBI Taxonomy" id="1813537"/>
    <lineage>
        <taxon>Eukaryota</taxon>
        <taxon>Viridiplantae</taxon>
        <taxon>Streptophyta</taxon>
        <taxon>Embryophyta</taxon>
        <taxon>Tracheophyta</taxon>
        <taxon>Spermatophyta</taxon>
        <taxon>Magnoliopsida</taxon>
        <taxon>eudicotyledons</taxon>
        <taxon>Gunneridae</taxon>
        <taxon>Pentapetalae</taxon>
        <taxon>rosids</taxon>
        <taxon>malvids</taxon>
        <taxon>Brassicales</taxon>
        <taxon>Brassicaceae</taxon>
        <taxon>Brassiceae</taxon>
        <taxon>Brassica</taxon>
    </lineage>
</organism>
<gene>
    <name evidence="1" type="primary">A04p014130.1_BraROA</name>
    <name evidence="1" type="ORF">IGI04_014796</name>
</gene>
<dbReference type="EMBL" id="JADBGQ010000004">
    <property type="protein sequence ID" value="KAG5400189.1"/>
    <property type="molecule type" value="Genomic_DNA"/>
</dbReference>
<name>A0ABQ7MN80_BRACM</name>
<evidence type="ECO:0000313" key="2">
    <source>
        <dbReference type="Proteomes" id="UP000823674"/>
    </source>
</evidence>
<reference evidence="1 2" key="1">
    <citation type="submission" date="2021-03" db="EMBL/GenBank/DDBJ databases">
        <authorList>
            <person name="King G.J."/>
            <person name="Bancroft I."/>
            <person name="Baten A."/>
            <person name="Bloomfield J."/>
            <person name="Borpatragohain P."/>
            <person name="He Z."/>
            <person name="Irish N."/>
            <person name="Irwin J."/>
            <person name="Liu K."/>
            <person name="Mauleon R.P."/>
            <person name="Moore J."/>
            <person name="Morris R."/>
            <person name="Ostergaard L."/>
            <person name="Wang B."/>
            <person name="Wells R."/>
        </authorList>
    </citation>
    <scope>NUCLEOTIDE SEQUENCE [LARGE SCALE GENOMIC DNA]</scope>
    <source>
        <strain evidence="1">R-o-18</strain>
        <tissue evidence="1">Leaf</tissue>
    </source>
</reference>
<sequence length="150" mass="17390">MNLFCSKDTIGLLASKKECRRRSTVNAKFCLKNNIADWKEKWLDIVENEKPIYISDCVWTGLKAYWAAPCTIRMAASGSVAQMMPDPEENLPIVHNLDIFHMLEWPYRLSEKIHNDVVVKNEERLTQLTQQTPDGTPVQLFTQDMDKIFE</sequence>
<evidence type="ECO:0000313" key="1">
    <source>
        <dbReference type="EMBL" id="KAG5400189.1"/>
    </source>
</evidence>
<comment type="caution">
    <text evidence="1">The sequence shown here is derived from an EMBL/GenBank/DDBJ whole genome shotgun (WGS) entry which is preliminary data.</text>
</comment>
<accession>A0ABQ7MN80</accession>
<keyword evidence="2" id="KW-1185">Reference proteome</keyword>
<dbReference type="Proteomes" id="UP000823674">
    <property type="component" value="Chromosome A04"/>
</dbReference>
<proteinExistence type="predicted"/>